<dbReference type="Pfam" id="PF05011">
    <property type="entry name" value="DBR1"/>
    <property type="match status" value="1"/>
</dbReference>
<evidence type="ECO:0000256" key="10">
    <source>
        <dbReference type="ARBA" id="ARBA00023004"/>
    </source>
</evidence>
<evidence type="ECO:0000256" key="13">
    <source>
        <dbReference type="ARBA" id="ARBA00058627"/>
    </source>
</evidence>
<keyword evidence="17" id="KW-1185">Reference proteome</keyword>
<evidence type="ECO:0000313" key="17">
    <source>
        <dbReference type="Proteomes" id="UP000027135"/>
    </source>
</evidence>
<evidence type="ECO:0000259" key="15">
    <source>
        <dbReference type="SMART" id="SM01124"/>
    </source>
</evidence>
<feature type="domain" description="Lariat debranching enzyme C-terminal" evidence="15">
    <location>
        <begin position="235"/>
        <end position="388"/>
    </location>
</feature>
<dbReference type="SMART" id="SM01124">
    <property type="entry name" value="DBR1"/>
    <property type="match status" value="1"/>
</dbReference>
<evidence type="ECO:0000313" key="16">
    <source>
        <dbReference type="EMBL" id="KDR21191.1"/>
    </source>
</evidence>
<dbReference type="SUPFAM" id="SSF56300">
    <property type="entry name" value="Metallo-dependent phosphatases"/>
    <property type="match status" value="1"/>
</dbReference>
<reference evidence="16 17" key="1">
    <citation type="journal article" date="2014" name="Nat. Commun.">
        <title>Molecular traces of alternative social organization in a termite genome.</title>
        <authorList>
            <person name="Terrapon N."/>
            <person name="Li C."/>
            <person name="Robertson H.M."/>
            <person name="Ji L."/>
            <person name="Meng X."/>
            <person name="Booth W."/>
            <person name="Chen Z."/>
            <person name="Childers C.P."/>
            <person name="Glastad K.M."/>
            <person name="Gokhale K."/>
            <person name="Gowin J."/>
            <person name="Gronenberg W."/>
            <person name="Hermansen R.A."/>
            <person name="Hu H."/>
            <person name="Hunt B.G."/>
            <person name="Huylmans A.K."/>
            <person name="Khalil S.M."/>
            <person name="Mitchell R.D."/>
            <person name="Munoz-Torres M.C."/>
            <person name="Mustard J.A."/>
            <person name="Pan H."/>
            <person name="Reese J.T."/>
            <person name="Scharf M.E."/>
            <person name="Sun F."/>
            <person name="Vogel H."/>
            <person name="Xiao J."/>
            <person name="Yang W."/>
            <person name="Yang Z."/>
            <person name="Yang Z."/>
            <person name="Zhou J."/>
            <person name="Zhu J."/>
            <person name="Brent C.S."/>
            <person name="Elsik C.G."/>
            <person name="Goodisman M.A."/>
            <person name="Liberles D.A."/>
            <person name="Roe R.M."/>
            <person name="Vargo E.L."/>
            <person name="Vilcinskas A."/>
            <person name="Wang J."/>
            <person name="Bornberg-Bauer E."/>
            <person name="Korb J."/>
            <person name="Zhang G."/>
            <person name="Liebig J."/>
        </authorList>
    </citation>
    <scope>NUCLEOTIDE SEQUENCE [LARGE SCALE GENOMIC DNA]</scope>
    <source>
        <tissue evidence="16">Whole organism</tissue>
    </source>
</reference>
<dbReference type="GO" id="GO:0046872">
    <property type="term" value="F:metal ion binding"/>
    <property type="evidence" value="ECO:0007669"/>
    <property type="project" value="UniProtKB-KW"/>
</dbReference>
<keyword evidence="9" id="KW-0862">Zinc</keyword>
<organism evidence="16 17">
    <name type="scientific">Zootermopsis nevadensis</name>
    <name type="common">Dampwood termite</name>
    <dbReference type="NCBI Taxonomy" id="136037"/>
    <lineage>
        <taxon>Eukaryota</taxon>
        <taxon>Metazoa</taxon>
        <taxon>Ecdysozoa</taxon>
        <taxon>Arthropoda</taxon>
        <taxon>Hexapoda</taxon>
        <taxon>Insecta</taxon>
        <taxon>Pterygota</taxon>
        <taxon>Neoptera</taxon>
        <taxon>Polyneoptera</taxon>
        <taxon>Dictyoptera</taxon>
        <taxon>Blattodea</taxon>
        <taxon>Blattoidea</taxon>
        <taxon>Termitoidae</taxon>
        <taxon>Termopsidae</taxon>
        <taxon>Zootermopsis</taxon>
    </lineage>
</organism>
<evidence type="ECO:0000256" key="5">
    <source>
        <dbReference type="ARBA" id="ARBA00006045"/>
    </source>
</evidence>
<dbReference type="OrthoDB" id="407609at2759"/>
<dbReference type="STRING" id="136037.A0A067RBG6"/>
<dbReference type="InterPro" id="IPR004843">
    <property type="entry name" value="Calcineurin-like_PHP"/>
</dbReference>
<accession>A0A067RBG6</accession>
<evidence type="ECO:0000256" key="2">
    <source>
        <dbReference type="ARBA" id="ARBA00001947"/>
    </source>
</evidence>
<keyword evidence="6" id="KW-0507">mRNA processing</keyword>
<dbReference type="PANTHER" id="PTHR12849:SF0">
    <property type="entry name" value="LARIAT DEBRANCHING ENZYME"/>
    <property type="match status" value="1"/>
</dbReference>
<gene>
    <name evidence="16" type="ORF">L798_03597</name>
</gene>
<comment type="cofactor">
    <cofactor evidence="1">
        <name>Mn(2+)</name>
        <dbReference type="ChEBI" id="CHEBI:29035"/>
    </cofactor>
</comment>
<dbReference type="Pfam" id="PF00149">
    <property type="entry name" value="Metallophos"/>
    <property type="match status" value="1"/>
</dbReference>
<dbReference type="InterPro" id="IPR007708">
    <property type="entry name" value="DBR1_C"/>
</dbReference>
<dbReference type="OMA" id="CARFEVS"/>
<evidence type="ECO:0000256" key="7">
    <source>
        <dbReference type="ARBA" id="ARBA00022723"/>
    </source>
</evidence>
<dbReference type="FunFam" id="3.60.21.10:FF:000035">
    <property type="entry name" value="Lariat debranching enzyme"/>
    <property type="match status" value="1"/>
</dbReference>
<evidence type="ECO:0000256" key="9">
    <source>
        <dbReference type="ARBA" id="ARBA00022833"/>
    </source>
</evidence>
<dbReference type="GO" id="GO:0008419">
    <property type="term" value="F:RNA lariat debranching enzyme activity"/>
    <property type="evidence" value="ECO:0007669"/>
    <property type="project" value="TreeGrafter"/>
</dbReference>
<dbReference type="Gene3D" id="3.60.21.10">
    <property type="match status" value="1"/>
</dbReference>
<dbReference type="Proteomes" id="UP000027135">
    <property type="component" value="Unassembled WGS sequence"/>
</dbReference>
<comment type="cofactor">
    <cofactor evidence="3">
        <name>Fe(2+)</name>
        <dbReference type="ChEBI" id="CHEBI:29033"/>
    </cofactor>
</comment>
<dbReference type="AlphaFoldDB" id="A0A067RBG6"/>
<protein>
    <submittedName>
        <fullName evidence="16">Lariat debranching enzyme</fullName>
    </submittedName>
</protein>
<dbReference type="CDD" id="cd00844">
    <property type="entry name" value="MPP_Dbr1_N"/>
    <property type="match status" value="1"/>
</dbReference>
<evidence type="ECO:0000256" key="12">
    <source>
        <dbReference type="ARBA" id="ARBA00023242"/>
    </source>
</evidence>
<keyword evidence="12" id="KW-0539">Nucleus</keyword>
<keyword evidence="10" id="KW-0408">Iron</keyword>
<proteinExistence type="inferred from homology"/>
<comment type="function">
    <text evidence="13">Cleaves the 2'-5' phosphodiester linkage at the branch point of lariat intron pre-mRNAs after splicing and converts them into linear molecules that are subsequently degraded. It thereby facilitates ribonucleotide turnover.</text>
</comment>
<evidence type="ECO:0000256" key="1">
    <source>
        <dbReference type="ARBA" id="ARBA00001936"/>
    </source>
</evidence>
<evidence type="ECO:0000256" key="11">
    <source>
        <dbReference type="ARBA" id="ARBA00023211"/>
    </source>
</evidence>
<dbReference type="eggNOG" id="KOG2863">
    <property type="taxonomic scope" value="Eukaryota"/>
</dbReference>
<dbReference type="EMBL" id="KK852567">
    <property type="protein sequence ID" value="KDR21191.1"/>
    <property type="molecule type" value="Genomic_DNA"/>
</dbReference>
<dbReference type="InParanoid" id="A0A067RBG6"/>
<dbReference type="GO" id="GO:0005634">
    <property type="term" value="C:nucleus"/>
    <property type="evidence" value="ECO:0007669"/>
    <property type="project" value="UniProtKB-SubCell"/>
</dbReference>
<keyword evidence="8" id="KW-0378">Hydrolase</keyword>
<evidence type="ECO:0000256" key="8">
    <source>
        <dbReference type="ARBA" id="ARBA00022801"/>
    </source>
</evidence>
<dbReference type="FunCoup" id="A0A067RBG6">
    <property type="interactions" value="1876"/>
</dbReference>
<evidence type="ECO:0000256" key="3">
    <source>
        <dbReference type="ARBA" id="ARBA00001954"/>
    </source>
</evidence>
<feature type="region of interest" description="Disordered" evidence="14">
    <location>
        <begin position="491"/>
        <end position="525"/>
    </location>
</feature>
<dbReference type="GO" id="GO:0000398">
    <property type="term" value="P:mRNA splicing, via spliceosome"/>
    <property type="evidence" value="ECO:0007669"/>
    <property type="project" value="TreeGrafter"/>
</dbReference>
<name>A0A067RBG6_ZOONE</name>
<evidence type="ECO:0000256" key="4">
    <source>
        <dbReference type="ARBA" id="ARBA00004123"/>
    </source>
</evidence>
<evidence type="ECO:0000256" key="14">
    <source>
        <dbReference type="SAM" id="MobiDB-lite"/>
    </source>
</evidence>
<dbReference type="PANTHER" id="PTHR12849">
    <property type="entry name" value="RNA LARIAT DEBRANCHING ENZYME"/>
    <property type="match status" value="1"/>
</dbReference>
<sequence>MKIAVEGCAHGEMEKVYEAVQHLEKKDGIKVDLLICCGDFQATRNEEDLRCMAVPPKYQKMCTFYKYYSGEKVAPVLTIFIGGNHEASNYLQELAYGGWVAPRIYYMGYAGIVNIAGVRIGGLSGIYKGHDYCKGHFEKSPYTEDTKRSVYHVRNLETFRLKQVRQPIDIFFSHDWPRGIYNYGDTNQLLQFKPFFTNEVKCNTLGSRPCEELLYHLKPTYWFAAHLHVKFAALVPHSSDNEDTNKQTTKFLALDKCLPRRKFLQIVDIPHDPTKSIELEYDLEWLTILHFTNHLLSVRKTNQYMPGPGMDGRWDFVPTNEEMDFVRQKFGNNFLVPENFTQTAVPFEPKNQNNSSYRNSYSYSDQAPACINVQTTAFCDRLSVVDPMALLLHSSKESSFDSNQSKMACCSTPPNYLTPECSGNVTQVSLDDSSHIDTLSDSMKSDSLKCSISSSPLQRCLRLALPSPHYSDLDESMRSFGDDANSSPDCLLLSHSLPSPKDSDADEPVCSDTGNSFSSSSELTSGASITGFEVVAETSISSCDEPKLKRFKRRNQALYSSAEDDG</sequence>
<comment type="similarity">
    <text evidence="5">Belongs to the lariat debranching enzyme family.</text>
</comment>
<feature type="compositionally biased region" description="Polar residues" evidence="14">
    <location>
        <begin position="512"/>
        <end position="525"/>
    </location>
</feature>
<keyword evidence="7" id="KW-0479">Metal-binding</keyword>
<comment type="cofactor">
    <cofactor evidence="2">
        <name>Zn(2+)</name>
        <dbReference type="ChEBI" id="CHEBI:29105"/>
    </cofactor>
</comment>
<comment type="subcellular location">
    <subcellularLocation>
        <location evidence="4">Nucleus</location>
    </subcellularLocation>
</comment>
<keyword evidence="11" id="KW-0464">Manganese</keyword>
<dbReference type="InterPro" id="IPR029052">
    <property type="entry name" value="Metallo-depent_PP-like"/>
</dbReference>
<dbReference type="InterPro" id="IPR041816">
    <property type="entry name" value="Dbr1_N"/>
</dbReference>
<evidence type="ECO:0000256" key="6">
    <source>
        <dbReference type="ARBA" id="ARBA00022664"/>
    </source>
</evidence>